<name>A0A517LUH5_9BACT</name>
<evidence type="ECO:0000313" key="1">
    <source>
        <dbReference type="EMBL" id="QDS86268.1"/>
    </source>
</evidence>
<keyword evidence="2" id="KW-1185">Reference proteome</keyword>
<dbReference type="Proteomes" id="UP000319557">
    <property type="component" value="Chromosome"/>
</dbReference>
<dbReference type="KEGG" id="ruv:EC9_04280"/>
<evidence type="ECO:0000313" key="2">
    <source>
        <dbReference type="Proteomes" id="UP000319557"/>
    </source>
</evidence>
<dbReference type="AlphaFoldDB" id="A0A517LUH5"/>
<protein>
    <submittedName>
        <fullName evidence="1">Uncharacterized protein</fullName>
    </submittedName>
</protein>
<proteinExistence type="predicted"/>
<sequence length="38" mass="4074">MLSAPAKGRAALKSFGFNALRCVLQLLQALDLRSPNVC</sequence>
<dbReference type="EMBL" id="CP036261">
    <property type="protein sequence ID" value="QDS86268.1"/>
    <property type="molecule type" value="Genomic_DNA"/>
</dbReference>
<reference evidence="1 2" key="1">
    <citation type="submission" date="2019-02" db="EMBL/GenBank/DDBJ databases">
        <title>Deep-cultivation of Planctomycetes and their phenomic and genomic characterization uncovers novel biology.</title>
        <authorList>
            <person name="Wiegand S."/>
            <person name="Jogler M."/>
            <person name="Boedeker C."/>
            <person name="Pinto D."/>
            <person name="Vollmers J."/>
            <person name="Rivas-Marin E."/>
            <person name="Kohn T."/>
            <person name="Peeters S.H."/>
            <person name="Heuer A."/>
            <person name="Rast P."/>
            <person name="Oberbeckmann S."/>
            <person name="Bunk B."/>
            <person name="Jeske O."/>
            <person name="Meyerdierks A."/>
            <person name="Storesund J.E."/>
            <person name="Kallscheuer N."/>
            <person name="Luecker S."/>
            <person name="Lage O.M."/>
            <person name="Pohl T."/>
            <person name="Merkel B.J."/>
            <person name="Hornburger P."/>
            <person name="Mueller R.-W."/>
            <person name="Bruemmer F."/>
            <person name="Labrenz M."/>
            <person name="Spormann A.M."/>
            <person name="Op den Camp H."/>
            <person name="Overmann J."/>
            <person name="Amann R."/>
            <person name="Jetten M.S.M."/>
            <person name="Mascher T."/>
            <person name="Medema M.H."/>
            <person name="Devos D.P."/>
            <person name="Kaster A.-K."/>
            <person name="Ovreas L."/>
            <person name="Rohde M."/>
            <person name="Galperin M.Y."/>
            <person name="Jogler C."/>
        </authorList>
    </citation>
    <scope>NUCLEOTIDE SEQUENCE [LARGE SCALE GENOMIC DNA]</scope>
    <source>
        <strain evidence="1 2">EC9</strain>
    </source>
</reference>
<accession>A0A517LUH5</accession>
<organism evidence="1 2">
    <name type="scientific">Rosistilla ulvae</name>
    <dbReference type="NCBI Taxonomy" id="1930277"/>
    <lineage>
        <taxon>Bacteria</taxon>
        <taxon>Pseudomonadati</taxon>
        <taxon>Planctomycetota</taxon>
        <taxon>Planctomycetia</taxon>
        <taxon>Pirellulales</taxon>
        <taxon>Pirellulaceae</taxon>
        <taxon>Rosistilla</taxon>
    </lineage>
</organism>
<gene>
    <name evidence="1" type="ORF">EC9_04280</name>
</gene>